<proteinExistence type="inferred from homology"/>
<evidence type="ECO:0000256" key="17">
    <source>
        <dbReference type="ARBA" id="ARBA00023264"/>
    </source>
</evidence>
<keyword evidence="14" id="KW-0443">Lipid metabolism</keyword>
<protein>
    <recommendedName>
        <fullName evidence="7">Phosphatidate cytidylyltransferase</fullName>
        <ecNumber evidence="6">2.7.7.41</ecNumber>
    </recommendedName>
    <alternativeName>
        <fullName evidence="20">CDP-DAG synthase</fullName>
    </alternativeName>
    <alternativeName>
        <fullName evidence="22">CDP-DG synthase</fullName>
    </alternativeName>
    <alternativeName>
        <fullName evidence="18">CDP-diacylglycerol synthase</fullName>
    </alternativeName>
    <alternativeName>
        <fullName evidence="21">CDP-diglyceride pyrophosphorylase</fullName>
    </alternativeName>
    <alternativeName>
        <fullName evidence="23">CDP-diglyceride synthase</fullName>
    </alternativeName>
    <alternativeName>
        <fullName evidence="19">CTP:phosphatidate cytidylyltransferase</fullName>
    </alternativeName>
</protein>
<dbReference type="AlphaFoldDB" id="A0A4Q7PHQ0"/>
<evidence type="ECO:0000256" key="7">
    <source>
        <dbReference type="ARBA" id="ARBA00019373"/>
    </source>
</evidence>
<keyword evidence="16" id="KW-0594">Phospholipid biosynthesis</keyword>
<dbReference type="EMBL" id="SGXE01000001">
    <property type="protein sequence ID" value="RZT00112.1"/>
    <property type="molecule type" value="Genomic_DNA"/>
</dbReference>
<dbReference type="Pfam" id="PF01148">
    <property type="entry name" value="CTP_transf_1"/>
    <property type="match status" value="1"/>
</dbReference>
<comment type="subcellular location">
    <subcellularLocation>
        <location evidence="2">Cell membrane</location>
        <topology evidence="2">Multi-pass membrane protein</topology>
    </subcellularLocation>
</comment>
<comment type="caution">
    <text evidence="25">The sequence shown here is derived from an EMBL/GenBank/DDBJ whole genome shotgun (WGS) entry which is preliminary data.</text>
</comment>
<dbReference type="PANTHER" id="PTHR46382">
    <property type="entry name" value="PHOSPHATIDATE CYTIDYLYLTRANSFERASE"/>
    <property type="match status" value="1"/>
</dbReference>
<feature type="transmembrane region" description="Helical" evidence="24">
    <location>
        <begin position="263"/>
        <end position="283"/>
    </location>
</feature>
<evidence type="ECO:0000256" key="12">
    <source>
        <dbReference type="ARBA" id="ARBA00022695"/>
    </source>
</evidence>
<comment type="pathway">
    <text evidence="3">Phospholipid metabolism; CDP-diacylglycerol biosynthesis; CDP-diacylglycerol from sn-glycerol 3-phosphate: step 3/3.</text>
</comment>
<keyword evidence="15 24" id="KW-0472">Membrane</keyword>
<evidence type="ECO:0000256" key="1">
    <source>
        <dbReference type="ARBA" id="ARBA00001698"/>
    </source>
</evidence>
<keyword evidence="11 24" id="KW-0812">Transmembrane</keyword>
<comment type="catalytic activity">
    <reaction evidence="1">
        <text>a 1,2-diacyl-sn-glycero-3-phosphate + CTP + H(+) = a CDP-1,2-diacyl-sn-glycerol + diphosphate</text>
        <dbReference type="Rhea" id="RHEA:16229"/>
        <dbReference type="ChEBI" id="CHEBI:15378"/>
        <dbReference type="ChEBI" id="CHEBI:33019"/>
        <dbReference type="ChEBI" id="CHEBI:37563"/>
        <dbReference type="ChEBI" id="CHEBI:58332"/>
        <dbReference type="ChEBI" id="CHEBI:58608"/>
        <dbReference type="EC" id="2.7.7.41"/>
    </reaction>
</comment>
<evidence type="ECO:0000256" key="21">
    <source>
        <dbReference type="ARBA" id="ARBA00032396"/>
    </source>
</evidence>
<evidence type="ECO:0000256" key="3">
    <source>
        <dbReference type="ARBA" id="ARBA00005119"/>
    </source>
</evidence>
<name>A0A4Q7PHQ0_9FLAO</name>
<keyword evidence="17" id="KW-1208">Phospholipid metabolism</keyword>
<feature type="transmembrane region" description="Helical" evidence="24">
    <location>
        <begin position="129"/>
        <end position="145"/>
    </location>
</feature>
<dbReference type="GO" id="GO:0004605">
    <property type="term" value="F:phosphatidate cytidylyltransferase activity"/>
    <property type="evidence" value="ECO:0007669"/>
    <property type="project" value="UniProtKB-EC"/>
</dbReference>
<reference evidence="25 26" key="1">
    <citation type="submission" date="2019-02" db="EMBL/GenBank/DDBJ databases">
        <title>Genomic Encyclopedia of Type Strains, Phase IV (KMG-IV): sequencing the most valuable type-strain genomes for metagenomic binning, comparative biology and taxonomic classification.</title>
        <authorList>
            <person name="Goeker M."/>
        </authorList>
    </citation>
    <scope>NUCLEOTIDE SEQUENCE [LARGE SCALE GENOMIC DNA]</scope>
    <source>
        <strain evidence="25 26">DSM 17196</strain>
    </source>
</reference>
<evidence type="ECO:0000256" key="5">
    <source>
        <dbReference type="ARBA" id="ARBA00010185"/>
    </source>
</evidence>
<evidence type="ECO:0000313" key="26">
    <source>
        <dbReference type="Proteomes" id="UP000292262"/>
    </source>
</evidence>
<dbReference type="EC" id="2.7.7.41" evidence="6"/>
<evidence type="ECO:0000256" key="11">
    <source>
        <dbReference type="ARBA" id="ARBA00022692"/>
    </source>
</evidence>
<evidence type="ECO:0000256" key="22">
    <source>
        <dbReference type="ARBA" id="ARBA00032743"/>
    </source>
</evidence>
<comment type="pathway">
    <text evidence="4">Lipid metabolism.</text>
</comment>
<organism evidence="25 26">
    <name type="scientific">Aquimarina brevivitae</name>
    <dbReference type="NCBI Taxonomy" id="323412"/>
    <lineage>
        <taxon>Bacteria</taxon>
        <taxon>Pseudomonadati</taxon>
        <taxon>Bacteroidota</taxon>
        <taxon>Flavobacteriia</taxon>
        <taxon>Flavobacteriales</taxon>
        <taxon>Flavobacteriaceae</taxon>
        <taxon>Aquimarina</taxon>
    </lineage>
</organism>
<evidence type="ECO:0000256" key="20">
    <source>
        <dbReference type="ARBA" id="ARBA00032253"/>
    </source>
</evidence>
<evidence type="ECO:0000256" key="19">
    <source>
        <dbReference type="ARBA" id="ARBA00031825"/>
    </source>
</evidence>
<feature type="transmembrane region" description="Helical" evidence="24">
    <location>
        <begin position="151"/>
        <end position="171"/>
    </location>
</feature>
<evidence type="ECO:0000256" key="23">
    <source>
        <dbReference type="ARBA" id="ARBA00033406"/>
    </source>
</evidence>
<dbReference type="Proteomes" id="UP000292262">
    <property type="component" value="Unassembled WGS sequence"/>
</dbReference>
<dbReference type="GO" id="GO:0016024">
    <property type="term" value="P:CDP-diacylglycerol biosynthetic process"/>
    <property type="evidence" value="ECO:0007669"/>
    <property type="project" value="TreeGrafter"/>
</dbReference>
<keyword evidence="13 24" id="KW-1133">Transmembrane helix</keyword>
<dbReference type="GO" id="GO:0005886">
    <property type="term" value="C:plasma membrane"/>
    <property type="evidence" value="ECO:0007669"/>
    <property type="project" value="UniProtKB-SubCell"/>
</dbReference>
<feature type="transmembrane region" description="Helical" evidence="24">
    <location>
        <begin position="216"/>
        <end position="236"/>
    </location>
</feature>
<accession>A0A4Q7PHQ0</accession>
<evidence type="ECO:0000256" key="24">
    <source>
        <dbReference type="SAM" id="Phobius"/>
    </source>
</evidence>
<evidence type="ECO:0000256" key="16">
    <source>
        <dbReference type="ARBA" id="ARBA00023209"/>
    </source>
</evidence>
<evidence type="ECO:0000256" key="2">
    <source>
        <dbReference type="ARBA" id="ARBA00004651"/>
    </source>
</evidence>
<dbReference type="PANTHER" id="PTHR46382:SF1">
    <property type="entry name" value="PHOSPHATIDATE CYTIDYLYLTRANSFERASE"/>
    <property type="match status" value="1"/>
</dbReference>
<evidence type="ECO:0000256" key="18">
    <source>
        <dbReference type="ARBA" id="ARBA00029893"/>
    </source>
</evidence>
<evidence type="ECO:0000256" key="13">
    <source>
        <dbReference type="ARBA" id="ARBA00022989"/>
    </source>
</evidence>
<evidence type="ECO:0000256" key="15">
    <source>
        <dbReference type="ARBA" id="ARBA00023136"/>
    </source>
</evidence>
<evidence type="ECO:0000256" key="8">
    <source>
        <dbReference type="ARBA" id="ARBA00022475"/>
    </source>
</evidence>
<keyword evidence="10 25" id="KW-0808">Transferase</keyword>
<keyword evidence="9" id="KW-0444">Lipid biosynthesis</keyword>
<evidence type="ECO:0000256" key="10">
    <source>
        <dbReference type="ARBA" id="ARBA00022679"/>
    </source>
</evidence>
<evidence type="ECO:0000256" key="14">
    <source>
        <dbReference type="ARBA" id="ARBA00023098"/>
    </source>
</evidence>
<feature type="transmembrane region" description="Helical" evidence="24">
    <location>
        <begin position="29"/>
        <end position="59"/>
    </location>
</feature>
<feature type="transmembrane region" description="Helical" evidence="24">
    <location>
        <begin position="96"/>
        <end position="117"/>
    </location>
</feature>
<sequence length="284" mass="32594">MEVAQKIYICCCWKIYNMKELFTRTLSGALYSLILLSSIFISPYTFIAIFAIFGTLCLFEFQKLIHLENKRLYFVFFILFSACHLLHFPIYLSIPLLILTIITQLFLVKDLVTIRIIPMFEKRKYRTSIFYLITCLIFLTAIPFQDSDYKPFLIAGPFVIIWVNDTFAYLVGKNFGKHKLLERISPKKTIEGFVGGFCFSLLAGFLIAYFSETLSIGIWLTISVIMSIFGTLGDLIQSKFKRQAGVKDSGTIMPGHGGMYDRLDSIIFASPFLYAFLLILNYVS</sequence>
<evidence type="ECO:0000256" key="9">
    <source>
        <dbReference type="ARBA" id="ARBA00022516"/>
    </source>
</evidence>
<comment type="similarity">
    <text evidence="5">Belongs to the CDS family.</text>
</comment>
<feature type="transmembrane region" description="Helical" evidence="24">
    <location>
        <begin position="192"/>
        <end position="210"/>
    </location>
</feature>
<gene>
    <name evidence="25" type="ORF">EV197_1345</name>
</gene>
<evidence type="ECO:0000313" key="25">
    <source>
        <dbReference type="EMBL" id="RZT00112.1"/>
    </source>
</evidence>
<evidence type="ECO:0000256" key="6">
    <source>
        <dbReference type="ARBA" id="ARBA00012487"/>
    </source>
</evidence>
<keyword evidence="8" id="KW-1003">Cell membrane</keyword>
<keyword evidence="26" id="KW-1185">Reference proteome</keyword>
<evidence type="ECO:0000256" key="4">
    <source>
        <dbReference type="ARBA" id="ARBA00005189"/>
    </source>
</evidence>
<keyword evidence="12 25" id="KW-0548">Nucleotidyltransferase</keyword>